<feature type="compositionally biased region" description="Basic and acidic residues" evidence="1">
    <location>
        <begin position="1"/>
        <end position="18"/>
    </location>
</feature>
<evidence type="ECO:0000313" key="2">
    <source>
        <dbReference type="EMBL" id="KAK6946497.1"/>
    </source>
</evidence>
<name>A0AAN8WI60_9MAGN</name>
<evidence type="ECO:0000313" key="3">
    <source>
        <dbReference type="Proteomes" id="UP001370490"/>
    </source>
</evidence>
<dbReference type="AlphaFoldDB" id="A0AAN8WI60"/>
<feature type="region of interest" description="Disordered" evidence="1">
    <location>
        <begin position="1"/>
        <end position="48"/>
    </location>
</feature>
<organism evidence="2 3">
    <name type="scientific">Dillenia turbinata</name>
    <dbReference type="NCBI Taxonomy" id="194707"/>
    <lineage>
        <taxon>Eukaryota</taxon>
        <taxon>Viridiplantae</taxon>
        <taxon>Streptophyta</taxon>
        <taxon>Embryophyta</taxon>
        <taxon>Tracheophyta</taxon>
        <taxon>Spermatophyta</taxon>
        <taxon>Magnoliopsida</taxon>
        <taxon>eudicotyledons</taxon>
        <taxon>Gunneridae</taxon>
        <taxon>Pentapetalae</taxon>
        <taxon>Dilleniales</taxon>
        <taxon>Dilleniaceae</taxon>
        <taxon>Dillenia</taxon>
    </lineage>
</organism>
<dbReference type="PANTHER" id="PTHR47605:SF2">
    <property type="entry name" value="TRANSCRIPTIONAL ELONGATION REGULATOR MINIYO"/>
    <property type="match status" value="1"/>
</dbReference>
<protein>
    <submittedName>
        <fullName evidence="2">Uncharacterized protein</fullName>
    </submittedName>
</protein>
<accession>A0AAN8WI60</accession>
<proteinExistence type="predicted"/>
<comment type="caution">
    <text evidence="2">The sequence shown here is derived from an EMBL/GenBank/DDBJ whole genome shotgun (WGS) entry which is preliminary data.</text>
</comment>
<dbReference type="InterPro" id="IPR055326">
    <property type="entry name" value="MINIYO"/>
</dbReference>
<gene>
    <name evidence="2" type="ORF">RJ641_014041</name>
</gene>
<reference evidence="2 3" key="1">
    <citation type="submission" date="2023-12" db="EMBL/GenBank/DDBJ databases">
        <title>A high-quality genome assembly for Dillenia turbinata (Dilleniales).</title>
        <authorList>
            <person name="Chanderbali A."/>
        </authorList>
    </citation>
    <scope>NUCLEOTIDE SEQUENCE [LARGE SCALE GENOMIC DNA]</scope>
    <source>
        <strain evidence="2">LSX21</strain>
        <tissue evidence="2">Leaf</tissue>
    </source>
</reference>
<keyword evidence="3" id="KW-1185">Reference proteome</keyword>
<sequence length="518" mass="57793">MEFKDQNNIKRGMSKEDGTCINGGGNSTEQIQHGAPQSGFESKNEPNAIRSSSLESEIDAENHARLQSTAEIMQKMDPCIIKVVEKARPRKIEEPSKHKLRSKGTRASGYGARQEYCSQKWSVVTYAIMLLKATSEASQRKSHNAAVENFSPASTALWNVWSERVEAVGRSERVDAVGNLRFSLEGDAIENGNLPLDTMYNADNVTERNDFLRTEGDPGAAGYTIKEASLIEPIVQVFPILDNMLLALHLLASVLDKALSVPQEMPKVMDLQTGRLFGAFALSPEPDLLASRKWQISGGVFVTVPVYQSSREIDVGLLHGGVWKYNTKTSNVFISDENVIDESEEGQHTIKHDVIVSGQDVAIDTTGFEGKECILPKKRAGGNVELETRLHGRRMDPSTALGHILTFHMDCNLRQPPRGTNAILKCPSHVRQFPSRFRGEDNMANLVCSSSIWRGIYIDNSRSLEQWVKLGNDIFESETALMVEQLHFWKVCIQYGCRISYFSDFFLRLVFVAESAYI</sequence>
<dbReference type="PANTHER" id="PTHR47605">
    <property type="entry name" value="TRANSCRIPTIONAL ELONGATION REGULATOR MINIYO"/>
    <property type="match status" value="1"/>
</dbReference>
<dbReference type="EMBL" id="JBAMMX010000002">
    <property type="protein sequence ID" value="KAK6946497.1"/>
    <property type="molecule type" value="Genomic_DNA"/>
</dbReference>
<evidence type="ECO:0000256" key="1">
    <source>
        <dbReference type="SAM" id="MobiDB-lite"/>
    </source>
</evidence>
<dbReference type="Proteomes" id="UP001370490">
    <property type="component" value="Unassembled WGS sequence"/>
</dbReference>